<dbReference type="EMBL" id="JOJR01003484">
    <property type="protein sequence ID" value="RCN27797.1"/>
    <property type="molecule type" value="Genomic_DNA"/>
</dbReference>
<name>A0A368FCA1_ANCCA</name>
<evidence type="ECO:0000313" key="1">
    <source>
        <dbReference type="EMBL" id="RCN27797.1"/>
    </source>
</evidence>
<proteinExistence type="predicted"/>
<keyword evidence="2" id="KW-1185">Reference proteome</keyword>
<dbReference type="Proteomes" id="UP000252519">
    <property type="component" value="Unassembled WGS sequence"/>
</dbReference>
<protein>
    <submittedName>
        <fullName evidence="1">Uncharacterized protein</fullName>
    </submittedName>
</protein>
<organism evidence="1 2">
    <name type="scientific">Ancylostoma caninum</name>
    <name type="common">Dog hookworm</name>
    <dbReference type="NCBI Taxonomy" id="29170"/>
    <lineage>
        <taxon>Eukaryota</taxon>
        <taxon>Metazoa</taxon>
        <taxon>Ecdysozoa</taxon>
        <taxon>Nematoda</taxon>
        <taxon>Chromadorea</taxon>
        <taxon>Rhabditida</taxon>
        <taxon>Rhabditina</taxon>
        <taxon>Rhabditomorpha</taxon>
        <taxon>Strongyloidea</taxon>
        <taxon>Ancylostomatidae</taxon>
        <taxon>Ancylostomatinae</taxon>
        <taxon>Ancylostoma</taxon>
    </lineage>
</organism>
<reference evidence="1 2" key="1">
    <citation type="submission" date="2014-10" db="EMBL/GenBank/DDBJ databases">
        <title>Draft genome of the hookworm Ancylostoma caninum.</title>
        <authorList>
            <person name="Mitreva M."/>
        </authorList>
    </citation>
    <scope>NUCLEOTIDE SEQUENCE [LARGE SCALE GENOMIC DNA]</scope>
    <source>
        <strain evidence="1 2">Baltimore</strain>
    </source>
</reference>
<sequence>MAEITRAHIQRTSRRSNLIERETPSLMSTLHLSFANCSRKWKLQASSPFVELNIVREAERWMPRKNDTVFQQLTSLFRFILLRVGF</sequence>
<accession>A0A368FCA1</accession>
<evidence type="ECO:0000313" key="2">
    <source>
        <dbReference type="Proteomes" id="UP000252519"/>
    </source>
</evidence>
<dbReference type="AlphaFoldDB" id="A0A368FCA1"/>
<comment type="caution">
    <text evidence="1">The sequence shown here is derived from an EMBL/GenBank/DDBJ whole genome shotgun (WGS) entry which is preliminary data.</text>
</comment>
<gene>
    <name evidence="1" type="ORF">ANCCAN_26464</name>
</gene>